<evidence type="ECO:0000256" key="1">
    <source>
        <dbReference type="SAM" id="Phobius"/>
    </source>
</evidence>
<sequence>MLGQNKRFLIAMTAGSIAGTIAGGFLLDVIPSLILIPLLVLLLLLSSIKVWNHQ</sequence>
<comment type="caution">
    <text evidence="2">The sequence shown here is derived from an EMBL/GenBank/DDBJ whole genome shotgun (WGS) entry which is preliminary data.</text>
</comment>
<dbReference type="RefSeq" id="WP_298741072.1">
    <property type="nucleotide sequence ID" value="NZ_BAAARI010000035.1"/>
</dbReference>
<proteinExistence type="predicted"/>
<evidence type="ECO:0000313" key="2">
    <source>
        <dbReference type="EMBL" id="GAA2588283.1"/>
    </source>
</evidence>
<keyword evidence="1" id="KW-0812">Transmembrane</keyword>
<gene>
    <name evidence="2" type="ORF">GCM10009862_28440</name>
</gene>
<name>A0ABN3PKY0_9MICO</name>
<accession>A0ABN3PKY0</accession>
<evidence type="ECO:0008006" key="4">
    <source>
        <dbReference type="Google" id="ProtNLM"/>
    </source>
</evidence>
<dbReference type="Proteomes" id="UP001500274">
    <property type="component" value="Unassembled WGS sequence"/>
</dbReference>
<protein>
    <recommendedName>
        <fullName evidence="4">DUF1275 domain-containing protein</fullName>
    </recommendedName>
</protein>
<dbReference type="EMBL" id="BAAARI010000035">
    <property type="protein sequence ID" value="GAA2588283.1"/>
    <property type="molecule type" value="Genomic_DNA"/>
</dbReference>
<keyword evidence="3" id="KW-1185">Reference proteome</keyword>
<feature type="transmembrane region" description="Helical" evidence="1">
    <location>
        <begin position="7"/>
        <end position="27"/>
    </location>
</feature>
<organism evidence="2 3">
    <name type="scientific">Microbacterium binotii</name>
    <dbReference type="NCBI Taxonomy" id="462710"/>
    <lineage>
        <taxon>Bacteria</taxon>
        <taxon>Bacillati</taxon>
        <taxon>Actinomycetota</taxon>
        <taxon>Actinomycetes</taxon>
        <taxon>Micrococcales</taxon>
        <taxon>Microbacteriaceae</taxon>
        <taxon>Microbacterium</taxon>
    </lineage>
</organism>
<feature type="transmembrane region" description="Helical" evidence="1">
    <location>
        <begin position="33"/>
        <end position="51"/>
    </location>
</feature>
<keyword evidence="1" id="KW-1133">Transmembrane helix</keyword>
<reference evidence="2 3" key="1">
    <citation type="journal article" date="2019" name="Int. J. Syst. Evol. Microbiol.">
        <title>The Global Catalogue of Microorganisms (GCM) 10K type strain sequencing project: providing services to taxonomists for standard genome sequencing and annotation.</title>
        <authorList>
            <consortium name="The Broad Institute Genomics Platform"/>
            <consortium name="The Broad Institute Genome Sequencing Center for Infectious Disease"/>
            <person name="Wu L."/>
            <person name="Ma J."/>
        </authorList>
    </citation>
    <scope>NUCLEOTIDE SEQUENCE [LARGE SCALE GENOMIC DNA]</scope>
    <source>
        <strain evidence="2 3">JCM 16365</strain>
    </source>
</reference>
<evidence type="ECO:0000313" key="3">
    <source>
        <dbReference type="Proteomes" id="UP001500274"/>
    </source>
</evidence>
<keyword evidence="1" id="KW-0472">Membrane</keyword>